<name>A0A7E4ZT08_PANRE</name>
<sequence>MITERLNLNRPHVITDAERDLLKAAPEDAPALADAVVNEAEMGMAQFLEGHELGWTEEKALWIHLNNYMTPTSDTYIVIYKLMPSLFKLETLSMADPLVRKMPLSMLYCLLLDRKLPKAFRVQLAAEIR</sequence>
<reference evidence="1" key="1">
    <citation type="journal article" date="2013" name="Genetics">
        <title>The draft genome and transcriptome of Panagrellus redivivus are shaped by the harsh demands of a free-living lifestyle.</title>
        <authorList>
            <person name="Srinivasan J."/>
            <person name="Dillman A.R."/>
            <person name="Macchietto M.G."/>
            <person name="Heikkinen L."/>
            <person name="Lakso M."/>
            <person name="Fracchia K.M."/>
            <person name="Antoshechkin I."/>
            <person name="Mortazavi A."/>
            <person name="Wong G."/>
            <person name="Sternberg P.W."/>
        </authorList>
    </citation>
    <scope>NUCLEOTIDE SEQUENCE [LARGE SCALE GENOMIC DNA]</scope>
    <source>
        <strain evidence="1">MT8872</strain>
    </source>
</reference>
<dbReference type="Proteomes" id="UP000492821">
    <property type="component" value="Unassembled WGS sequence"/>
</dbReference>
<accession>A0A7E4ZT08</accession>
<dbReference type="AlphaFoldDB" id="A0A7E4ZT08"/>
<evidence type="ECO:0000313" key="2">
    <source>
        <dbReference type="WBParaSite" id="Pan_g15735.t1"/>
    </source>
</evidence>
<proteinExistence type="predicted"/>
<evidence type="ECO:0000313" key="1">
    <source>
        <dbReference type="Proteomes" id="UP000492821"/>
    </source>
</evidence>
<dbReference type="WBParaSite" id="Pan_g15735.t1">
    <property type="protein sequence ID" value="Pan_g15735.t1"/>
    <property type="gene ID" value="Pan_g15735"/>
</dbReference>
<organism evidence="1 2">
    <name type="scientific">Panagrellus redivivus</name>
    <name type="common">Microworm</name>
    <dbReference type="NCBI Taxonomy" id="6233"/>
    <lineage>
        <taxon>Eukaryota</taxon>
        <taxon>Metazoa</taxon>
        <taxon>Ecdysozoa</taxon>
        <taxon>Nematoda</taxon>
        <taxon>Chromadorea</taxon>
        <taxon>Rhabditida</taxon>
        <taxon>Tylenchina</taxon>
        <taxon>Panagrolaimomorpha</taxon>
        <taxon>Panagrolaimoidea</taxon>
        <taxon>Panagrolaimidae</taxon>
        <taxon>Panagrellus</taxon>
    </lineage>
</organism>
<reference evidence="2" key="2">
    <citation type="submission" date="2020-10" db="UniProtKB">
        <authorList>
            <consortium name="WormBaseParasite"/>
        </authorList>
    </citation>
    <scope>IDENTIFICATION</scope>
</reference>
<protein>
    <submittedName>
        <fullName evidence="2">Glycyl-tRNA synthetase beta subunit</fullName>
    </submittedName>
</protein>
<keyword evidence="1" id="KW-1185">Reference proteome</keyword>